<name>A0A4Y9Y7I7_9AGAM</name>
<evidence type="ECO:0000313" key="2">
    <source>
        <dbReference type="Proteomes" id="UP000298327"/>
    </source>
</evidence>
<dbReference type="AlphaFoldDB" id="A0A4Y9Y7I7"/>
<keyword evidence="2" id="KW-1185">Reference proteome</keyword>
<evidence type="ECO:0008006" key="3">
    <source>
        <dbReference type="Google" id="ProtNLM"/>
    </source>
</evidence>
<gene>
    <name evidence="1" type="ORF">EVG20_g8140</name>
</gene>
<dbReference type="EMBL" id="SEOQ01000680">
    <property type="protein sequence ID" value="TFY58466.1"/>
    <property type="molecule type" value="Genomic_DNA"/>
</dbReference>
<protein>
    <recommendedName>
        <fullName evidence="3">F-box domain-containing protein</fullName>
    </recommendedName>
</protein>
<dbReference type="Proteomes" id="UP000298327">
    <property type="component" value="Unassembled WGS sequence"/>
</dbReference>
<reference evidence="1 2" key="1">
    <citation type="submission" date="2019-02" db="EMBL/GenBank/DDBJ databases">
        <title>Genome sequencing of the rare red list fungi Dentipellis fragilis.</title>
        <authorList>
            <person name="Buettner E."/>
            <person name="Kellner H."/>
        </authorList>
    </citation>
    <scope>NUCLEOTIDE SEQUENCE [LARGE SCALE GENOMIC DNA]</scope>
    <source>
        <strain evidence="1 2">DSM 105465</strain>
    </source>
</reference>
<organism evidence="1 2">
    <name type="scientific">Dentipellis fragilis</name>
    <dbReference type="NCBI Taxonomy" id="205917"/>
    <lineage>
        <taxon>Eukaryota</taxon>
        <taxon>Fungi</taxon>
        <taxon>Dikarya</taxon>
        <taxon>Basidiomycota</taxon>
        <taxon>Agaricomycotina</taxon>
        <taxon>Agaricomycetes</taxon>
        <taxon>Russulales</taxon>
        <taxon>Hericiaceae</taxon>
        <taxon>Dentipellis</taxon>
    </lineage>
</organism>
<dbReference type="OrthoDB" id="2748053at2759"/>
<proteinExistence type="predicted"/>
<comment type="caution">
    <text evidence="1">The sequence shown here is derived from an EMBL/GenBank/DDBJ whole genome shotgun (WGS) entry which is preliminary data.</text>
</comment>
<accession>A0A4Y9Y7I7</accession>
<sequence>MAMCCASKEHACATVTSYRLLPELIMDVIDACSSAYINKYERIDGQAVSRTLRACSLTSHAFLPHSQSHIFRTVELKNQTLLEQFLSCLQSSSERCCDDFGVGKYVQKLVVWDSYISTPLHTTIHQLGPKLPQLSAITLCSGSRLISDEAFLSGFNVISQTVTHPARYLHPLKRLKIEGPPGKMFRHTVDWFAVIFRNGTSLEELSASFHCLECMEEIITFNRLLRQCGSTLRRLSLSMDVLDEVACSLDTSPLKNLERFSLNGCALTQQHLIRRTQDLNAIISNPTCSMMRSITSMEIDCSMVGLAFLPWAEGFKGIPLSPSERHKYTIETVNALSILDMVLDDPAFDKVEDIFILLRPGGACRKPRGLRLHDLFPRMKAKVDARARAGDTRASNGFVVRVWDEGDRAWFILQ</sequence>
<evidence type="ECO:0000313" key="1">
    <source>
        <dbReference type="EMBL" id="TFY58466.1"/>
    </source>
</evidence>